<dbReference type="Gene3D" id="3.40.190.170">
    <property type="entry name" value="Bacterial extracellular solute-binding protein, family 7"/>
    <property type="match status" value="1"/>
</dbReference>
<comment type="caution">
    <text evidence="3">The sequence shown here is derived from an EMBL/GenBank/DDBJ whole genome shotgun (WGS) entry which is preliminary data.</text>
</comment>
<feature type="signal peptide" evidence="2">
    <location>
        <begin position="1"/>
        <end position="20"/>
    </location>
</feature>
<evidence type="ECO:0000256" key="1">
    <source>
        <dbReference type="ARBA" id="ARBA00022729"/>
    </source>
</evidence>
<dbReference type="AlphaFoldDB" id="A0A1H9UC77"/>
<evidence type="ECO:0000313" key="3">
    <source>
        <dbReference type="EMBL" id="SES06693.1"/>
    </source>
</evidence>
<feature type="chain" id="PRO_5039712376" evidence="2">
    <location>
        <begin position="21"/>
        <end position="342"/>
    </location>
</feature>
<keyword evidence="1 2" id="KW-0732">Signal</keyword>
<dbReference type="NCBIfam" id="NF037995">
    <property type="entry name" value="TRAP_S1"/>
    <property type="match status" value="1"/>
</dbReference>
<dbReference type="OrthoDB" id="9776801at2"/>
<sequence length="342" mass="37475">MKKQGLMVTGMVSLAVLATACGDADNNAANNNGSDNEDAPDDVTLRLAHTGSGDHQYNIAAEHFADLVDEKTDGAVDIDIHGDATLGGEDEAIEQVIDGTLDMTTVAADSSFANTVPEMNLFGLPYIFEDIDHAYETMDGDVGQELLDEVEEHGMIGMDYWEVGLRHVSTNEGEIHSPDDMEGMSIRVQPSPVWEAHMEALGASPTPVDFDELYSALDQGVVDGQENPLATIDSMNFYEVQDYVSMTGHTYSPAIVVMSENAEEELGGHFEDVQAAVEETTEFHREELAEREEEIISTLEDEGVTITEDPDFEAFQEATEEVRDMMEDEVPADLVDRVVDRE</sequence>
<dbReference type="GO" id="GO:0030288">
    <property type="term" value="C:outer membrane-bounded periplasmic space"/>
    <property type="evidence" value="ECO:0007669"/>
    <property type="project" value="InterPro"/>
</dbReference>
<gene>
    <name evidence="3" type="ORF">SAMN05444126_11375</name>
</gene>
<dbReference type="InterPro" id="IPR004682">
    <property type="entry name" value="TRAP_DctP"/>
</dbReference>
<dbReference type="PIRSF" id="PIRSF006470">
    <property type="entry name" value="DctB"/>
    <property type="match status" value="1"/>
</dbReference>
<dbReference type="NCBIfam" id="TIGR00787">
    <property type="entry name" value="dctP"/>
    <property type="match status" value="1"/>
</dbReference>
<dbReference type="GO" id="GO:0030246">
    <property type="term" value="F:carbohydrate binding"/>
    <property type="evidence" value="ECO:0007669"/>
    <property type="project" value="TreeGrafter"/>
</dbReference>
<reference evidence="4" key="1">
    <citation type="submission" date="2016-10" db="EMBL/GenBank/DDBJ databases">
        <authorList>
            <person name="de Groot N.N."/>
        </authorList>
    </citation>
    <scope>NUCLEOTIDE SEQUENCE [LARGE SCALE GENOMIC DNA]</scope>
    <source>
        <strain evidence="4">10nlg</strain>
    </source>
</reference>
<accession>A0A1H9UC77</accession>
<evidence type="ECO:0000256" key="2">
    <source>
        <dbReference type="SAM" id="SignalP"/>
    </source>
</evidence>
<dbReference type="Proteomes" id="UP000199318">
    <property type="component" value="Unassembled WGS sequence"/>
</dbReference>
<keyword evidence="4" id="KW-1185">Reference proteome</keyword>
<dbReference type="EMBL" id="FOGV01000013">
    <property type="protein sequence ID" value="SES06693.1"/>
    <property type="molecule type" value="Genomic_DNA"/>
</dbReference>
<evidence type="ECO:0000313" key="4">
    <source>
        <dbReference type="Proteomes" id="UP000199318"/>
    </source>
</evidence>
<dbReference type="InterPro" id="IPR018389">
    <property type="entry name" value="DctP_fam"/>
</dbReference>
<dbReference type="PANTHER" id="PTHR33376:SF2">
    <property type="entry name" value="DICARBOXYLATE-BINDING PERIPLASMIC PROTEIN"/>
    <property type="match status" value="1"/>
</dbReference>
<protein>
    <submittedName>
        <fullName evidence="3">Tripartite ATP-independent transporter solute receptor, DctP family</fullName>
    </submittedName>
</protein>
<dbReference type="GO" id="GO:0055085">
    <property type="term" value="P:transmembrane transport"/>
    <property type="evidence" value="ECO:0007669"/>
    <property type="project" value="InterPro"/>
</dbReference>
<dbReference type="RefSeq" id="WP_093073032.1">
    <property type="nucleotide sequence ID" value="NZ_FOGV01000013.1"/>
</dbReference>
<dbReference type="Pfam" id="PF03480">
    <property type="entry name" value="DctP"/>
    <property type="match status" value="1"/>
</dbReference>
<proteinExistence type="predicted"/>
<dbReference type="STRING" id="1464123.SAMN05444126_11375"/>
<dbReference type="PANTHER" id="PTHR33376">
    <property type="match status" value="1"/>
</dbReference>
<name>A0A1H9UC77_9BACI</name>
<dbReference type="PROSITE" id="PS51257">
    <property type="entry name" value="PROKAR_LIPOPROTEIN"/>
    <property type="match status" value="1"/>
</dbReference>
<dbReference type="InterPro" id="IPR038404">
    <property type="entry name" value="TRAP_DctP_sf"/>
</dbReference>
<keyword evidence="3" id="KW-0675">Receptor</keyword>
<organism evidence="3 4">
    <name type="scientific">Salisediminibacterium halotolerans</name>
    <dbReference type="NCBI Taxonomy" id="517425"/>
    <lineage>
        <taxon>Bacteria</taxon>
        <taxon>Bacillati</taxon>
        <taxon>Bacillota</taxon>
        <taxon>Bacilli</taxon>
        <taxon>Bacillales</taxon>
        <taxon>Bacillaceae</taxon>
        <taxon>Salisediminibacterium</taxon>
    </lineage>
</organism>